<evidence type="ECO:0000313" key="1">
    <source>
        <dbReference type="EMBL" id="AZK48797.1"/>
    </source>
</evidence>
<dbReference type="AlphaFoldDB" id="A0A3Q8S6T3"/>
<dbReference type="Gene3D" id="3.90.1600.10">
    <property type="entry name" value="Palm domain of DNA polymerase"/>
    <property type="match status" value="1"/>
</dbReference>
<protein>
    <submittedName>
        <fullName evidence="1">Uncharacterized protein</fullName>
    </submittedName>
</protein>
<name>A0A3Q8S6T3_9BACL</name>
<gene>
    <name evidence="1" type="ORF">EIM92_00105</name>
</gene>
<dbReference type="SUPFAM" id="SSF56672">
    <property type="entry name" value="DNA/RNA polymerases"/>
    <property type="match status" value="1"/>
</dbReference>
<keyword evidence="2" id="KW-1185">Reference proteome</keyword>
<dbReference type="InterPro" id="IPR043502">
    <property type="entry name" value="DNA/RNA_pol_sf"/>
</dbReference>
<evidence type="ECO:0000313" key="2">
    <source>
        <dbReference type="Proteomes" id="UP000273145"/>
    </source>
</evidence>
<dbReference type="KEGG" id="plen:EIM92_00105"/>
<reference evidence="1 2" key="1">
    <citation type="submission" date="2018-11" db="EMBL/GenBank/DDBJ databases">
        <title>Genome sequencing of Paenibacillus lentus DSM25539(T).</title>
        <authorList>
            <person name="Kook J.-K."/>
            <person name="Park S.-N."/>
            <person name="Lim Y.K."/>
        </authorList>
    </citation>
    <scope>NUCLEOTIDE SEQUENCE [LARGE SCALE GENOMIC DNA]</scope>
    <source>
        <strain evidence="1 2">DSM 25539</strain>
    </source>
</reference>
<sequence length="586" mass="68061">MLFYDFEVFKHDWLVVVIDMMKRKEHVIINDPEALEKLHKENENEIWVGFNSRHYDQYILKGILCGFDPKKINDYIIVKGNPGWKFSSLLRNIKLINYDVMTNIDRGLKTFEGFMGNNIKESSVPFDIDRKLTKEEIEETVEYCRHDVEQTIEVFLERKDDFEAHIGLVKLACQGKPLDLFLLSRTKVQLSSIILDANKVERDDEFDIDFPSTLKIEKYKVVVDWYANPENRKYNVDPDNPKSKKNQLEIMVAGVPHVFGWGGVHGAIDKYTGDGYFINMDVASLYPSLMILYNLGSRNMKDPKKYEEIYHTRLQYKAEKNPLDLPLKLVLNGTYGAMKDKNNNLYDPRQANRVCVYGQLLLLDLIEKLEPYCQIIQSNTDGVLIKLPDGSDKSFFLIDDICHEWEQRTGLQLEFEEFRRVFQKDVNNYVIVPHGELYNEKGKPRWKSKGAYVKKLNKLDYDLPIVNKALINFMIKDIPVEQTVMECDELKEFQLVSKISGKYTTILHGDKEVKEKCIRIFASTDENDAGVQKVHATTGKPAKIPNSPENCFIWNDEVNGVKAPKKLNKHWYINLAKKRLADFGVI</sequence>
<organism evidence="1 2">
    <name type="scientific">Paenibacillus lentus</name>
    <dbReference type="NCBI Taxonomy" id="1338368"/>
    <lineage>
        <taxon>Bacteria</taxon>
        <taxon>Bacillati</taxon>
        <taxon>Bacillota</taxon>
        <taxon>Bacilli</taxon>
        <taxon>Bacillales</taxon>
        <taxon>Paenibacillaceae</taxon>
        <taxon>Paenibacillus</taxon>
    </lineage>
</organism>
<dbReference type="Proteomes" id="UP000273145">
    <property type="component" value="Chromosome"/>
</dbReference>
<dbReference type="EMBL" id="CP034248">
    <property type="protein sequence ID" value="AZK48797.1"/>
    <property type="molecule type" value="Genomic_DNA"/>
</dbReference>
<dbReference type="InterPro" id="IPR023211">
    <property type="entry name" value="DNA_pol_palm_dom_sf"/>
</dbReference>
<accession>A0A3Q8S6T3</accession>
<dbReference type="RefSeq" id="WP_125084942.1">
    <property type="nucleotide sequence ID" value="NZ_CP034248.1"/>
</dbReference>
<dbReference type="OrthoDB" id="394423at2"/>
<proteinExistence type="predicted"/>